<evidence type="ECO:0000313" key="2">
    <source>
        <dbReference type="EMBL" id="CAJ2505231.1"/>
    </source>
</evidence>
<gene>
    <name evidence="2" type="ORF">KHLLAP_LOCUS5699</name>
</gene>
<sequence length="319" mass="33648">MPNVLILGGSGYLGFALGQALIRSGNYTVFGTVRSDEKAKTLTLNEVTPVKGEATNPRWLAQAIATHHIDVVVDTTQAYEQAGTMLGAVVQAAKDRAATLAKDNATGPKLGFVYTSGSWVNGSPSRRISDLTVPGTSVSPSKPATAVTWRPAHEQAILAARGVLDVAVLRPGTIYGRGSWVLGTHFGPLLEAAKSGSADVVHVPVDAGSRAGYVHVDDLSSAYVTAIDRLGRLGSWPIFEVATETLPIGDVLSAVASILNVKGKIAYDGTIGNPFLEALALVTNTDFSRAHSVLDWTPRRRDFIQNLPVLVAAWKATQA</sequence>
<dbReference type="InterPro" id="IPR051783">
    <property type="entry name" value="NAD(P)-dependent_oxidoreduct"/>
</dbReference>
<accession>A0AAI8VIL6</accession>
<evidence type="ECO:0000313" key="3">
    <source>
        <dbReference type="Proteomes" id="UP001295740"/>
    </source>
</evidence>
<dbReference type="Proteomes" id="UP001295740">
    <property type="component" value="Unassembled WGS sequence"/>
</dbReference>
<dbReference type="AlphaFoldDB" id="A0AAI8VIL6"/>
<dbReference type="InterPro" id="IPR001509">
    <property type="entry name" value="Epimerase_deHydtase"/>
</dbReference>
<dbReference type="Pfam" id="PF01370">
    <property type="entry name" value="Epimerase"/>
    <property type="match status" value="1"/>
</dbReference>
<keyword evidence="3" id="KW-1185">Reference proteome</keyword>
<proteinExistence type="predicted"/>
<organism evidence="2 3">
    <name type="scientific">Anthostomella pinea</name>
    <dbReference type="NCBI Taxonomy" id="933095"/>
    <lineage>
        <taxon>Eukaryota</taxon>
        <taxon>Fungi</taxon>
        <taxon>Dikarya</taxon>
        <taxon>Ascomycota</taxon>
        <taxon>Pezizomycotina</taxon>
        <taxon>Sordariomycetes</taxon>
        <taxon>Xylariomycetidae</taxon>
        <taxon>Xylariales</taxon>
        <taxon>Xylariaceae</taxon>
        <taxon>Anthostomella</taxon>
    </lineage>
</organism>
<evidence type="ECO:0000259" key="1">
    <source>
        <dbReference type="Pfam" id="PF01370"/>
    </source>
</evidence>
<feature type="domain" description="NAD-dependent epimerase/dehydratase" evidence="1">
    <location>
        <begin position="4"/>
        <end position="229"/>
    </location>
</feature>
<dbReference type="PANTHER" id="PTHR48079">
    <property type="entry name" value="PROTEIN YEEZ"/>
    <property type="match status" value="1"/>
</dbReference>
<dbReference type="GO" id="GO:0005737">
    <property type="term" value="C:cytoplasm"/>
    <property type="evidence" value="ECO:0007669"/>
    <property type="project" value="TreeGrafter"/>
</dbReference>
<name>A0AAI8VIL6_9PEZI</name>
<dbReference type="EMBL" id="CAUWAG010000007">
    <property type="protein sequence ID" value="CAJ2505231.1"/>
    <property type="molecule type" value="Genomic_DNA"/>
</dbReference>
<dbReference type="GO" id="GO:0004029">
    <property type="term" value="F:aldehyde dehydrogenase (NAD+) activity"/>
    <property type="evidence" value="ECO:0007669"/>
    <property type="project" value="TreeGrafter"/>
</dbReference>
<dbReference type="InterPro" id="IPR036291">
    <property type="entry name" value="NAD(P)-bd_dom_sf"/>
</dbReference>
<comment type="caution">
    <text evidence="2">The sequence shown here is derived from an EMBL/GenBank/DDBJ whole genome shotgun (WGS) entry which is preliminary data.</text>
</comment>
<reference evidence="2" key="1">
    <citation type="submission" date="2023-10" db="EMBL/GenBank/DDBJ databases">
        <authorList>
            <person name="Hackl T."/>
        </authorList>
    </citation>
    <scope>NUCLEOTIDE SEQUENCE</scope>
</reference>
<protein>
    <submittedName>
        <fullName evidence="2">Uu.00g126250.m01.CDS01</fullName>
    </submittedName>
</protein>
<dbReference type="SUPFAM" id="SSF51735">
    <property type="entry name" value="NAD(P)-binding Rossmann-fold domains"/>
    <property type="match status" value="1"/>
</dbReference>
<dbReference type="PANTHER" id="PTHR48079:SF3">
    <property type="entry name" value="NAD-DEPENDENT EPIMERASE_DEHYDRATASE DOMAIN-CONTAINING PROTEIN"/>
    <property type="match status" value="1"/>
</dbReference>
<dbReference type="Gene3D" id="3.40.50.720">
    <property type="entry name" value="NAD(P)-binding Rossmann-like Domain"/>
    <property type="match status" value="1"/>
</dbReference>